<dbReference type="EMBL" id="LR743598">
    <property type="protein sequence ID" value="CAA2629364.1"/>
    <property type="molecule type" value="Genomic_DNA"/>
</dbReference>
<dbReference type="Proteomes" id="UP000663760">
    <property type="component" value="Chromosome 11"/>
</dbReference>
<dbReference type="Pfam" id="PF23654">
    <property type="entry name" value="ARM_LIN_2nd"/>
    <property type="match status" value="1"/>
</dbReference>
<name>A0A7I8JEM1_SPIIN</name>
<reference evidence="5" key="1">
    <citation type="submission" date="2019-12" db="EMBL/GenBank/DDBJ databases">
        <authorList>
            <person name="Scholz U."/>
            <person name="Mascher M."/>
            <person name="Fiebig A."/>
        </authorList>
    </citation>
    <scope>NUCLEOTIDE SEQUENCE</scope>
</reference>
<proteinExistence type="predicted"/>
<dbReference type="SMART" id="SM00185">
    <property type="entry name" value="ARM"/>
    <property type="match status" value="3"/>
</dbReference>
<dbReference type="EMBL" id="LR746274">
    <property type="protein sequence ID" value="CAA7405498.1"/>
    <property type="molecule type" value="Genomic_DNA"/>
</dbReference>
<evidence type="ECO:0000313" key="7">
    <source>
        <dbReference type="Proteomes" id="UP000663760"/>
    </source>
</evidence>
<feature type="domain" description="Putative E3 ubiquitin-protein ligase LIN ARM repeats" evidence="4">
    <location>
        <begin position="405"/>
        <end position="565"/>
    </location>
</feature>
<dbReference type="InterPro" id="IPR016024">
    <property type="entry name" value="ARM-type_fold"/>
</dbReference>
<evidence type="ECO:0000256" key="1">
    <source>
        <dbReference type="SAM" id="MobiDB-lite"/>
    </source>
</evidence>
<dbReference type="PANTHER" id="PTHR35549">
    <property type="entry name" value="OS04G0584500 PROTEIN"/>
    <property type="match status" value="1"/>
</dbReference>
<evidence type="ECO:0000259" key="3">
    <source>
        <dbReference type="Pfam" id="PF23628"/>
    </source>
</evidence>
<feature type="domain" description="Putative E3 ubiquitin-protein ligase LIN ARM-like" evidence="3">
    <location>
        <begin position="566"/>
        <end position="927"/>
    </location>
</feature>
<accession>A0A7I8JEM1</accession>
<keyword evidence="7" id="KW-1185">Reference proteome</keyword>
<feature type="region of interest" description="Disordered" evidence="1">
    <location>
        <begin position="281"/>
        <end position="305"/>
    </location>
</feature>
<dbReference type="AlphaFoldDB" id="A0A7I8JEM1"/>
<organism evidence="5">
    <name type="scientific">Spirodela intermedia</name>
    <name type="common">Intermediate duckweed</name>
    <dbReference type="NCBI Taxonomy" id="51605"/>
    <lineage>
        <taxon>Eukaryota</taxon>
        <taxon>Viridiplantae</taxon>
        <taxon>Streptophyta</taxon>
        <taxon>Embryophyta</taxon>
        <taxon>Tracheophyta</taxon>
        <taxon>Spermatophyta</taxon>
        <taxon>Magnoliopsida</taxon>
        <taxon>Liliopsida</taxon>
        <taxon>Araceae</taxon>
        <taxon>Lemnoideae</taxon>
        <taxon>Spirodela</taxon>
    </lineage>
</organism>
<evidence type="ECO:0000259" key="2">
    <source>
        <dbReference type="Pfam" id="PF23568"/>
    </source>
</evidence>
<evidence type="ECO:0000313" key="6">
    <source>
        <dbReference type="EMBL" id="CAA7405498.1"/>
    </source>
</evidence>
<feature type="compositionally biased region" description="Pro residues" evidence="1">
    <location>
        <begin position="345"/>
        <end position="362"/>
    </location>
</feature>
<evidence type="ECO:0000313" key="5">
    <source>
        <dbReference type="EMBL" id="CAA2629364.1"/>
    </source>
</evidence>
<dbReference type="InterPro" id="IPR056514">
    <property type="entry name" value="ARM_LIN_2nd"/>
</dbReference>
<dbReference type="SUPFAM" id="SSF48371">
    <property type="entry name" value="ARM repeat"/>
    <property type="match status" value="1"/>
</dbReference>
<dbReference type="OrthoDB" id="635642at2759"/>
<feature type="domain" description="Putative E3 ubiquitin-protein ligase LIN N-terminal" evidence="2">
    <location>
        <begin position="76"/>
        <end position="281"/>
    </location>
</feature>
<feature type="region of interest" description="Disordered" evidence="1">
    <location>
        <begin position="319"/>
        <end position="363"/>
    </location>
</feature>
<dbReference type="Pfam" id="PF23568">
    <property type="entry name" value="ARM_LIN"/>
    <property type="match status" value="1"/>
</dbReference>
<gene>
    <name evidence="5" type="ORF">SI7747_11015002</name>
    <name evidence="6" type="ORF">SI8410_11016176</name>
</gene>
<dbReference type="InterPro" id="IPR055566">
    <property type="entry name" value="ARM_LIN"/>
</dbReference>
<dbReference type="Gene3D" id="1.25.10.10">
    <property type="entry name" value="Leucine-rich Repeat Variant"/>
    <property type="match status" value="1"/>
</dbReference>
<dbReference type="InterPro" id="IPR056512">
    <property type="entry name" value="LIN_N"/>
</dbReference>
<sequence>MASLQELLAQEGFQRHQQRRQSKNRRHRQHGCYEEAAAPPVYLCRNRRNVGVLTGRPLSSERTTQWLWQEEEPGGAARAVVSTLSGYLEGFSRDAVFRQEIRERCSACLSAAMEEEDEDLQAAMESVERIAGEEEGGAAGDAIRRLTLVASGERRSSAACAQIYLAIICKMEGDDRAAARRLLRVFSDAPAMARKSLMPELWESFFLPHLLHLQNWFNRELELAAAAMEMEEEEEREGRMRELERVYNDQIDVGTAQFATYYKDWLKKGLRAPQLPTVALPPAELRAPPPPPTVFGHSGERDGSEEGLLASLATEDAASNHGNSLHSDMGVRRRRPHPSRENPAAPAPPPPPPPATAAPPPRRSSYSLRFFTCRSDPKKGAILPSQVIKTGVAENLPSQDLSFVDLGRAIAMISTSENLFDGESAVRSIAAAWLGSGGADPTIEAALSAPPVIEGLLEISFSSKNNEVLELTLCLLAELAARKEVNRRVILNADPQLEIFLRLMGIHSLFLKAAVVLYLLKPRAKQLLSSTWVPLALQILELGDKKQTLFSVQCRAKSAALYLLDQLLRGFDVDRNAENAKQVVAQGGLRLLVRRLEVGDGRERKAAAALLAACVRADGSCRGYLAAHMKKASILELLLGNQLKSNGSAISLLVELMKLSRRTQITMFLNGLKNEGCLNTMHILFVYLQQAPADQRPLVAAILLQLDLLGDNLQHSVYREEGIDALVMALNCKSSKKVQENCAKALSILGGRFSGAGESLTEAEMLKRAGFDDNPGYSFGSKDTGAHEATGLDEEEIASDDWQRSLALVLLSRGKKRFLASLANCIADGLPSLARSCLVTVAWMSSSLSSSPFSINLWSSACPLLLPQLVQSLNYDRAVEERVLASFSLVNLSRNPECRSTLMQLDEQSAASLNDLAWLTWTARELILMGTTDSVSFLKI</sequence>
<dbReference type="InterPro" id="IPR000225">
    <property type="entry name" value="Armadillo"/>
</dbReference>
<dbReference type="InterPro" id="IPR011989">
    <property type="entry name" value="ARM-like"/>
</dbReference>
<dbReference type="PANTHER" id="PTHR35549:SF3">
    <property type="entry name" value="E3 UBIQUITIN-PROTEIN LIGASE LIN"/>
    <property type="match status" value="1"/>
</dbReference>
<dbReference type="Pfam" id="PF23628">
    <property type="entry name" value="ARM_LIN_C"/>
    <property type="match status" value="1"/>
</dbReference>
<evidence type="ECO:0000259" key="4">
    <source>
        <dbReference type="Pfam" id="PF23654"/>
    </source>
</evidence>
<protein>
    <submittedName>
        <fullName evidence="5">Uncharacterized protein</fullName>
    </submittedName>
</protein>